<keyword evidence="1 3" id="KW-0963">Cytoplasm</keyword>
<name>A0ABS3CPU3_9ALTE</name>
<feature type="active site" description="Cysteine persulfide intermediate" evidence="3">
    <location>
        <position position="65"/>
    </location>
</feature>
<dbReference type="PROSITE" id="PS50206">
    <property type="entry name" value="RHODANESE_3"/>
    <property type="match status" value="1"/>
</dbReference>
<keyword evidence="2 3" id="KW-0808">Transferase</keyword>
<keyword evidence="6" id="KW-1185">Reference proteome</keyword>
<dbReference type="InterPro" id="IPR036873">
    <property type="entry name" value="Rhodanese-like_dom_sf"/>
</dbReference>
<dbReference type="HAMAP" id="MF_01009">
    <property type="entry name" value="Thiosulf_sulfurtr"/>
    <property type="match status" value="1"/>
</dbReference>
<dbReference type="Pfam" id="PF00581">
    <property type="entry name" value="Rhodanese"/>
    <property type="match status" value="1"/>
</dbReference>
<evidence type="ECO:0000313" key="6">
    <source>
        <dbReference type="Proteomes" id="UP000663992"/>
    </source>
</evidence>
<comment type="similarity">
    <text evidence="3">Belongs to the GlpE family.</text>
</comment>
<proteinExistence type="inferred from homology"/>
<dbReference type="EMBL" id="JAFKCS010000003">
    <property type="protein sequence ID" value="MBN7819123.1"/>
    <property type="molecule type" value="Genomic_DNA"/>
</dbReference>
<comment type="catalytic activity">
    <reaction evidence="3">
        <text>thiosulfate + hydrogen cyanide = thiocyanate + sulfite + 2 H(+)</text>
        <dbReference type="Rhea" id="RHEA:16881"/>
        <dbReference type="ChEBI" id="CHEBI:15378"/>
        <dbReference type="ChEBI" id="CHEBI:17359"/>
        <dbReference type="ChEBI" id="CHEBI:18022"/>
        <dbReference type="ChEBI" id="CHEBI:18407"/>
        <dbReference type="ChEBI" id="CHEBI:33542"/>
        <dbReference type="EC" id="2.8.1.1"/>
    </reaction>
</comment>
<dbReference type="InterPro" id="IPR023695">
    <property type="entry name" value="Thiosulf_sulfurTrfase"/>
</dbReference>
<dbReference type="PANTHER" id="PTHR43031:SF6">
    <property type="entry name" value="THIOSULFATE SULFURTRANSFERASE GLPE"/>
    <property type="match status" value="1"/>
</dbReference>
<dbReference type="GO" id="GO:0004792">
    <property type="term" value="F:thiosulfate-cyanide sulfurtransferase activity"/>
    <property type="evidence" value="ECO:0007669"/>
    <property type="project" value="UniProtKB-EC"/>
</dbReference>
<evidence type="ECO:0000259" key="4">
    <source>
        <dbReference type="PROSITE" id="PS50206"/>
    </source>
</evidence>
<dbReference type="CDD" id="cd01444">
    <property type="entry name" value="GlpE_ST"/>
    <property type="match status" value="1"/>
</dbReference>
<accession>A0ABS3CPU3</accession>
<comment type="subcellular location">
    <subcellularLocation>
        <location evidence="3">Cytoplasm</location>
    </subcellularLocation>
</comment>
<evidence type="ECO:0000256" key="1">
    <source>
        <dbReference type="ARBA" id="ARBA00022490"/>
    </source>
</evidence>
<dbReference type="PANTHER" id="PTHR43031">
    <property type="entry name" value="FAD-DEPENDENT OXIDOREDUCTASE"/>
    <property type="match status" value="1"/>
</dbReference>
<comment type="caution">
    <text evidence="5">The sequence shown here is derived from an EMBL/GenBank/DDBJ whole genome shotgun (WGS) entry which is preliminary data.</text>
</comment>
<comment type="catalytic activity">
    <reaction evidence="3">
        <text>thiosulfate + [thioredoxin]-dithiol = [thioredoxin]-disulfide + hydrogen sulfide + sulfite + 2 H(+)</text>
        <dbReference type="Rhea" id="RHEA:83859"/>
        <dbReference type="Rhea" id="RHEA-COMP:10698"/>
        <dbReference type="Rhea" id="RHEA-COMP:10700"/>
        <dbReference type="ChEBI" id="CHEBI:15378"/>
        <dbReference type="ChEBI" id="CHEBI:17359"/>
        <dbReference type="ChEBI" id="CHEBI:29919"/>
        <dbReference type="ChEBI" id="CHEBI:29950"/>
        <dbReference type="ChEBI" id="CHEBI:33542"/>
        <dbReference type="ChEBI" id="CHEBI:50058"/>
    </reaction>
</comment>
<comment type="function">
    <text evidence="3">Transferase that catalyzes the transfer of sulfur from thiosulfate to thiophilic acceptors such as cyanide or dithiols. May function in a CysM-independent thiosulfate assimilation pathway by catalyzing the conversion of thiosulfate to sulfite, which can then be used for L-cysteine biosynthesis.</text>
</comment>
<dbReference type="InterPro" id="IPR050229">
    <property type="entry name" value="GlpE_sulfurtransferase"/>
</dbReference>
<dbReference type="InterPro" id="IPR001763">
    <property type="entry name" value="Rhodanese-like_dom"/>
</dbReference>
<dbReference type="Gene3D" id="3.40.250.10">
    <property type="entry name" value="Rhodanese-like domain"/>
    <property type="match status" value="1"/>
</dbReference>
<dbReference type="Proteomes" id="UP000663992">
    <property type="component" value="Unassembled WGS sequence"/>
</dbReference>
<reference evidence="5 6" key="1">
    <citation type="submission" date="2021-03" db="EMBL/GenBank/DDBJ databases">
        <title>novel species isolated from a fishpond in China.</title>
        <authorList>
            <person name="Lu H."/>
            <person name="Cai Z."/>
        </authorList>
    </citation>
    <scope>NUCLEOTIDE SEQUENCE [LARGE SCALE GENOMIC DNA]</scope>
    <source>
        <strain evidence="5 6">Y57</strain>
    </source>
</reference>
<dbReference type="RefSeq" id="WP_206592952.1">
    <property type="nucleotide sequence ID" value="NZ_JAFKCS010000003.1"/>
</dbReference>
<sequence length="106" mass="11757">MQNFAHIQAETAQQMLSDDKAILVDIRDANSFQAAHIEGATHLSNESLSQFMAATDKARPVIVCCYHGISSQQAAQFLVQQGYQQVYSLDGGFEGWRRAYPYVSQG</sequence>
<evidence type="ECO:0000256" key="3">
    <source>
        <dbReference type="HAMAP-Rule" id="MF_01009"/>
    </source>
</evidence>
<dbReference type="SUPFAM" id="SSF52821">
    <property type="entry name" value="Rhodanese/Cell cycle control phosphatase"/>
    <property type="match status" value="1"/>
</dbReference>
<dbReference type="SMART" id="SM00450">
    <property type="entry name" value="RHOD"/>
    <property type="match status" value="1"/>
</dbReference>
<organism evidence="5 6">
    <name type="scientific">Bowmanella yangjiangensis</name>
    <dbReference type="NCBI Taxonomy" id="2811230"/>
    <lineage>
        <taxon>Bacteria</taxon>
        <taxon>Pseudomonadati</taxon>
        <taxon>Pseudomonadota</taxon>
        <taxon>Gammaproteobacteria</taxon>
        <taxon>Alteromonadales</taxon>
        <taxon>Alteromonadaceae</taxon>
        <taxon>Bowmanella</taxon>
    </lineage>
</organism>
<protein>
    <recommendedName>
        <fullName evidence="3">Thiosulfate sulfurtransferase GlpE</fullName>
        <ecNumber evidence="3">2.8.1.1</ecNumber>
    </recommendedName>
</protein>
<gene>
    <name evidence="3 5" type="primary">glpE</name>
    <name evidence="5" type="ORF">J0A65_04555</name>
</gene>
<dbReference type="EC" id="2.8.1.1" evidence="3"/>
<evidence type="ECO:0000313" key="5">
    <source>
        <dbReference type="EMBL" id="MBN7819123.1"/>
    </source>
</evidence>
<evidence type="ECO:0000256" key="2">
    <source>
        <dbReference type="ARBA" id="ARBA00022679"/>
    </source>
</evidence>
<feature type="domain" description="Rhodanese" evidence="4">
    <location>
        <begin position="17"/>
        <end position="105"/>
    </location>
</feature>
<dbReference type="NCBIfam" id="NF001195">
    <property type="entry name" value="PRK00162.1"/>
    <property type="match status" value="1"/>
</dbReference>